<proteinExistence type="predicted"/>
<dbReference type="HOGENOM" id="CLU_1818014_0_0_1"/>
<dbReference type="InterPro" id="IPR013788">
    <property type="entry name" value="Hemocyanin/hexamerin"/>
</dbReference>
<dbReference type="Proteomes" id="UP000015102">
    <property type="component" value="Unassembled WGS sequence"/>
</dbReference>
<protein>
    <recommendedName>
        <fullName evidence="1">Hemocyanin C-terminal domain-containing protein</fullName>
    </recommendedName>
</protein>
<accession>T1GK98</accession>
<dbReference type="EMBL" id="CAQQ02021174">
    <property type="status" value="NOT_ANNOTATED_CDS"/>
    <property type="molecule type" value="Genomic_DNA"/>
</dbReference>
<sequence>MRQYNDQELGFNGVRVEGVEAKISSSKSQPNVLLTYWQQSDIDLAAGLDFGANGNVFAHFTHLQNAPFEYNIRVTNSGQARRGTVRIFLCPKTDERGTALNLNEVRQLAIEMDKFTYTLQPGTNNIKRRSDESSITIPFERQ</sequence>
<dbReference type="InterPro" id="IPR014756">
    <property type="entry name" value="Ig_E-set"/>
</dbReference>
<dbReference type="InterPro" id="IPR037020">
    <property type="entry name" value="Hemocyanin_C_sf"/>
</dbReference>
<organism evidence="2 3">
    <name type="scientific">Megaselia scalaris</name>
    <name type="common">Humpbacked fly</name>
    <name type="synonym">Phora scalaris</name>
    <dbReference type="NCBI Taxonomy" id="36166"/>
    <lineage>
        <taxon>Eukaryota</taxon>
        <taxon>Metazoa</taxon>
        <taxon>Ecdysozoa</taxon>
        <taxon>Arthropoda</taxon>
        <taxon>Hexapoda</taxon>
        <taxon>Insecta</taxon>
        <taxon>Pterygota</taxon>
        <taxon>Neoptera</taxon>
        <taxon>Endopterygota</taxon>
        <taxon>Diptera</taxon>
        <taxon>Brachycera</taxon>
        <taxon>Muscomorpha</taxon>
        <taxon>Platypezoidea</taxon>
        <taxon>Phoridae</taxon>
        <taxon>Megaseliini</taxon>
        <taxon>Megaselia</taxon>
    </lineage>
</organism>
<reference evidence="2" key="2">
    <citation type="submission" date="2015-06" db="UniProtKB">
        <authorList>
            <consortium name="EnsemblMetazoa"/>
        </authorList>
    </citation>
    <scope>IDENTIFICATION</scope>
</reference>
<dbReference type="PANTHER" id="PTHR11511:SF24">
    <property type="entry name" value="GH04080P"/>
    <property type="match status" value="1"/>
</dbReference>
<dbReference type="SUPFAM" id="SSF81296">
    <property type="entry name" value="E set domains"/>
    <property type="match status" value="1"/>
</dbReference>
<evidence type="ECO:0000313" key="2">
    <source>
        <dbReference type="EnsemblMetazoa" id="MESCA003917-PA"/>
    </source>
</evidence>
<dbReference type="AlphaFoldDB" id="T1GK98"/>
<dbReference type="EnsemblMetazoa" id="MESCA003917-RA">
    <property type="protein sequence ID" value="MESCA003917-PA"/>
    <property type="gene ID" value="MESCA003917"/>
</dbReference>
<name>T1GK98_MEGSC</name>
<dbReference type="EMBL" id="CAQQ02021173">
    <property type="status" value="NOT_ANNOTATED_CDS"/>
    <property type="molecule type" value="Genomic_DNA"/>
</dbReference>
<dbReference type="Pfam" id="PF03723">
    <property type="entry name" value="Hemocyanin_C"/>
    <property type="match status" value="1"/>
</dbReference>
<evidence type="ECO:0000313" key="3">
    <source>
        <dbReference type="Proteomes" id="UP000015102"/>
    </source>
</evidence>
<dbReference type="PANTHER" id="PTHR11511">
    <property type="entry name" value="LARVAL STORAGE PROTEIN/PHENOLOXIDASE"/>
    <property type="match status" value="1"/>
</dbReference>
<dbReference type="STRING" id="36166.T1GK98"/>
<dbReference type="InterPro" id="IPR005203">
    <property type="entry name" value="Hemocyanin_C"/>
</dbReference>
<dbReference type="Gene3D" id="2.60.40.1520">
    <property type="entry name" value="Hemocyanin, C-terminal domain"/>
    <property type="match status" value="1"/>
</dbReference>
<reference evidence="3" key="1">
    <citation type="submission" date="2013-02" db="EMBL/GenBank/DDBJ databases">
        <authorList>
            <person name="Hughes D."/>
        </authorList>
    </citation>
    <scope>NUCLEOTIDE SEQUENCE</scope>
    <source>
        <strain>Durham</strain>
        <strain evidence="3">NC isolate 2 -- Noor lab</strain>
    </source>
</reference>
<evidence type="ECO:0000259" key="1">
    <source>
        <dbReference type="Pfam" id="PF03723"/>
    </source>
</evidence>
<feature type="domain" description="Hemocyanin C-terminal" evidence="1">
    <location>
        <begin position="3"/>
        <end position="141"/>
    </location>
</feature>
<keyword evidence="3" id="KW-1185">Reference proteome</keyword>